<feature type="compositionally biased region" description="Polar residues" evidence="3">
    <location>
        <begin position="758"/>
        <end position="767"/>
    </location>
</feature>
<evidence type="ECO:0000256" key="3">
    <source>
        <dbReference type="SAM" id="MobiDB-lite"/>
    </source>
</evidence>
<gene>
    <name evidence="5" type="ORF">TRIUR3_33943</name>
</gene>
<dbReference type="SUPFAM" id="SSF50978">
    <property type="entry name" value="WD40 repeat-like"/>
    <property type="match status" value="1"/>
</dbReference>
<dbReference type="InterPro" id="IPR057451">
    <property type="entry name" value="BRWD/PHIP_AD"/>
</dbReference>
<dbReference type="Gene3D" id="1.20.920.10">
    <property type="entry name" value="Bromodomain-like"/>
    <property type="match status" value="1"/>
</dbReference>
<accession>M7ZQ19</accession>
<keyword evidence="4" id="KW-0732">Signal</keyword>
<feature type="region of interest" description="Disordered" evidence="3">
    <location>
        <begin position="682"/>
        <end position="736"/>
    </location>
</feature>
<dbReference type="GO" id="GO:0003676">
    <property type="term" value="F:nucleic acid binding"/>
    <property type="evidence" value="ECO:0007669"/>
    <property type="project" value="InterPro"/>
</dbReference>
<dbReference type="SUPFAM" id="SSF56672">
    <property type="entry name" value="DNA/RNA polymerases"/>
    <property type="match status" value="1"/>
</dbReference>
<protein>
    <submittedName>
        <fullName evidence="5">Retrovirus-related Pol polyprotein from transposon TNT 1-94</fullName>
    </submittedName>
</protein>
<name>M7ZQ19_TRIUA</name>
<feature type="compositionally biased region" description="Low complexity" evidence="3">
    <location>
        <begin position="692"/>
        <end position="701"/>
    </location>
</feature>
<feature type="signal peptide" evidence="4">
    <location>
        <begin position="1"/>
        <end position="17"/>
    </location>
</feature>
<dbReference type="InterPro" id="IPR001584">
    <property type="entry name" value="Integrase_cat-core"/>
</dbReference>
<dbReference type="eggNOG" id="KOG0644">
    <property type="taxonomic scope" value="Eukaryota"/>
</dbReference>
<reference evidence="5" key="1">
    <citation type="journal article" date="2013" name="Nature">
        <title>Draft genome of the wheat A-genome progenitor Triticum urartu.</title>
        <authorList>
            <person name="Ling H.Q."/>
            <person name="Zhao S."/>
            <person name="Liu D."/>
            <person name="Wang J."/>
            <person name="Sun H."/>
            <person name="Zhang C."/>
            <person name="Fan H."/>
            <person name="Li D."/>
            <person name="Dong L."/>
            <person name="Tao Y."/>
            <person name="Gao C."/>
            <person name="Wu H."/>
            <person name="Li Y."/>
            <person name="Cui Y."/>
            <person name="Guo X."/>
            <person name="Zheng S."/>
            <person name="Wang B."/>
            <person name="Yu K."/>
            <person name="Liang Q."/>
            <person name="Yang W."/>
            <person name="Lou X."/>
            <person name="Chen J."/>
            <person name="Feng M."/>
            <person name="Jian J."/>
            <person name="Zhang X."/>
            <person name="Luo G."/>
            <person name="Jiang Y."/>
            <person name="Liu J."/>
            <person name="Wang Z."/>
            <person name="Sha Y."/>
            <person name="Zhang B."/>
            <person name="Wu H."/>
            <person name="Tang D."/>
            <person name="Shen Q."/>
            <person name="Xue P."/>
            <person name="Zou S."/>
            <person name="Wang X."/>
            <person name="Liu X."/>
            <person name="Wang F."/>
            <person name="Yang Y."/>
            <person name="An X."/>
            <person name="Dong Z."/>
            <person name="Zhang K."/>
            <person name="Zhang X."/>
            <person name="Luo M.C."/>
            <person name="Dvorak J."/>
            <person name="Tong Y."/>
            <person name="Wang J."/>
            <person name="Yang H."/>
            <person name="Li Z."/>
            <person name="Wang D."/>
            <person name="Zhang A."/>
            <person name="Wang J."/>
        </authorList>
    </citation>
    <scope>NUCLEOTIDE SEQUENCE</scope>
</reference>
<dbReference type="SUPFAM" id="SSF53098">
    <property type="entry name" value="Ribonuclease H-like"/>
    <property type="match status" value="1"/>
</dbReference>
<dbReference type="InterPro" id="IPR043502">
    <property type="entry name" value="DNA/RNA_pol_sf"/>
</dbReference>
<dbReference type="PROSITE" id="PS50994">
    <property type="entry name" value="INTEGRASE"/>
    <property type="match status" value="1"/>
</dbReference>
<dbReference type="InterPro" id="IPR013103">
    <property type="entry name" value="RVT_2"/>
</dbReference>
<feature type="compositionally biased region" description="Acidic residues" evidence="3">
    <location>
        <begin position="1849"/>
        <end position="1862"/>
    </location>
</feature>
<dbReference type="EMBL" id="KD234273">
    <property type="protein sequence ID" value="EMS50149.1"/>
    <property type="molecule type" value="Genomic_DNA"/>
</dbReference>
<keyword evidence="1" id="KW-0064">Aspartyl protease</keyword>
<dbReference type="Pfam" id="PF25313">
    <property type="entry name" value="BRWD_AD"/>
    <property type="match status" value="1"/>
</dbReference>
<dbReference type="InterPro" id="IPR036427">
    <property type="entry name" value="Bromodomain-like_sf"/>
</dbReference>
<dbReference type="eggNOG" id="KOG0017">
    <property type="taxonomic scope" value="Eukaryota"/>
</dbReference>
<dbReference type="Pfam" id="PF25597">
    <property type="entry name" value="SH3_retrovirus"/>
    <property type="match status" value="1"/>
</dbReference>
<dbReference type="Gene3D" id="3.30.420.10">
    <property type="entry name" value="Ribonuclease H-like superfamily/Ribonuclease H"/>
    <property type="match status" value="1"/>
</dbReference>
<evidence type="ECO:0000256" key="2">
    <source>
        <dbReference type="ARBA" id="ARBA00023117"/>
    </source>
</evidence>
<dbReference type="CDD" id="cd05529">
    <property type="entry name" value="Bromo_WDR9_I_like"/>
    <property type="match status" value="1"/>
</dbReference>
<dbReference type="PANTHER" id="PTHR16266">
    <property type="entry name" value="WD REPEAT DOMAIN 9"/>
    <property type="match status" value="1"/>
</dbReference>
<dbReference type="InterPro" id="IPR052060">
    <property type="entry name" value="Bromo_WD_repeat"/>
</dbReference>
<evidence type="ECO:0000256" key="4">
    <source>
        <dbReference type="SAM" id="SignalP"/>
    </source>
</evidence>
<dbReference type="InterPro" id="IPR057452">
    <property type="entry name" value="BRWD/PHIP_N"/>
</dbReference>
<dbReference type="STRING" id="4572.M7ZQ19"/>
<feature type="compositionally biased region" description="Low complexity" evidence="3">
    <location>
        <begin position="717"/>
        <end position="733"/>
    </location>
</feature>
<dbReference type="GO" id="GO:0005634">
    <property type="term" value="C:nucleus"/>
    <property type="evidence" value="ECO:0007669"/>
    <property type="project" value="TreeGrafter"/>
</dbReference>
<dbReference type="Pfam" id="PF00400">
    <property type="entry name" value="WD40"/>
    <property type="match status" value="3"/>
</dbReference>
<dbReference type="InterPro" id="IPR057670">
    <property type="entry name" value="SH3_retrovirus"/>
</dbReference>
<dbReference type="InterPro" id="IPR015943">
    <property type="entry name" value="WD40/YVTN_repeat-like_dom_sf"/>
</dbReference>
<dbReference type="InterPro" id="IPR001680">
    <property type="entry name" value="WD40_rpt"/>
</dbReference>
<feature type="compositionally biased region" description="Low complexity" evidence="3">
    <location>
        <begin position="1880"/>
        <end position="1891"/>
    </location>
</feature>
<dbReference type="InterPro" id="IPR036322">
    <property type="entry name" value="WD40_repeat_dom_sf"/>
</dbReference>
<dbReference type="CDD" id="cd09272">
    <property type="entry name" value="RNase_HI_RT_Ty1"/>
    <property type="match status" value="1"/>
</dbReference>
<dbReference type="Gene3D" id="2.130.10.10">
    <property type="entry name" value="YVTN repeat-like/Quinoprotein amine dehydrogenase"/>
    <property type="match status" value="2"/>
</dbReference>
<dbReference type="GO" id="GO:0006357">
    <property type="term" value="P:regulation of transcription by RNA polymerase II"/>
    <property type="evidence" value="ECO:0007669"/>
    <property type="project" value="TreeGrafter"/>
</dbReference>
<keyword evidence="1" id="KW-0378">Hydrolase</keyword>
<dbReference type="GO" id="GO:0007010">
    <property type="term" value="P:cytoskeleton organization"/>
    <property type="evidence" value="ECO:0007669"/>
    <property type="project" value="TreeGrafter"/>
</dbReference>
<dbReference type="GO" id="GO:0015074">
    <property type="term" value="P:DNA integration"/>
    <property type="evidence" value="ECO:0007669"/>
    <property type="project" value="InterPro"/>
</dbReference>
<dbReference type="InterPro" id="IPR001487">
    <property type="entry name" value="Bromodomain"/>
</dbReference>
<dbReference type="PANTHER" id="PTHR16266:SF17">
    <property type="entry name" value="BRWD3"/>
    <property type="match status" value="1"/>
</dbReference>
<feature type="region of interest" description="Disordered" evidence="3">
    <location>
        <begin position="753"/>
        <end position="774"/>
    </location>
</feature>
<feature type="compositionally biased region" description="Polar residues" evidence="3">
    <location>
        <begin position="1992"/>
        <end position="2009"/>
    </location>
</feature>
<dbReference type="GO" id="GO:0008360">
    <property type="term" value="P:regulation of cell shape"/>
    <property type="evidence" value="ECO:0007669"/>
    <property type="project" value="TreeGrafter"/>
</dbReference>
<dbReference type="PROSITE" id="PS50082">
    <property type="entry name" value="WD_REPEATS_2"/>
    <property type="match status" value="2"/>
</dbReference>
<dbReference type="GO" id="GO:0004190">
    <property type="term" value="F:aspartic-type endopeptidase activity"/>
    <property type="evidence" value="ECO:0007669"/>
    <property type="project" value="UniProtKB-KW"/>
</dbReference>
<dbReference type="InterPro" id="IPR012337">
    <property type="entry name" value="RNaseH-like_sf"/>
</dbReference>
<dbReference type="Pfam" id="PF07727">
    <property type="entry name" value="RVT_2"/>
    <property type="match status" value="1"/>
</dbReference>
<evidence type="ECO:0000313" key="5">
    <source>
        <dbReference type="EMBL" id="EMS50149.1"/>
    </source>
</evidence>
<dbReference type="InterPro" id="IPR054722">
    <property type="entry name" value="PolX-like_BBD"/>
</dbReference>
<dbReference type="InterPro" id="IPR036397">
    <property type="entry name" value="RNaseH_sf"/>
</dbReference>
<organism evidence="5">
    <name type="scientific">Triticum urartu</name>
    <name type="common">Red wild einkorn</name>
    <name type="synonym">Crithodium urartu</name>
    <dbReference type="NCBI Taxonomy" id="4572"/>
    <lineage>
        <taxon>Eukaryota</taxon>
        <taxon>Viridiplantae</taxon>
        <taxon>Streptophyta</taxon>
        <taxon>Embryophyta</taxon>
        <taxon>Tracheophyta</taxon>
        <taxon>Spermatophyta</taxon>
        <taxon>Magnoliopsida</taxon>
        <taxon>Liliopsida</taxon>
        <taxon>Poales</taxon>
        <taxon>Poaceae</taxon>
        <taxon>BOP clade</taxon>
        <taxon>Pooideae</taxon>
        <taxon>Triticodae</taxon>
        <taxon>Triticeae</taxon>
        <taxon>Triticinae</taxon>
        <taxon>Triticum</taxon>
    </lineage>
</organism>
<dbReference type="SUPFAM" id="SSF47370">
    <property type="entry name" value="Bromodomain"/>
    <property type="match status" value="1"/>
</dbReference>
<proteinExistence type="predicted"/>
<feature type="region of interest" description="Disordered" evidence="3">
    <location>
        <begin position="1849"/>
        <end position="2021"/>
    </location>
</feature>
<feature type="chain" id="PRO_5010837341" evidence="4">
    <location>
        <begin position="18"/>
        <end position="2747"/>
    </location>
</feature>
<feature type="compositionally biased region" description="Basic residues" evidence="3">
    <location>
        <begin position="1941"/>
        <end position="1973"/>
    </location>
</feature>
<keyword evidence="2" id="KW-0103">Bromodomain</keyword>
<evidence type="ECO:0000256" key="1">
    <source>
        <dbReference type="ARBA" id="ARBA00022750"/>
    </source>
</evidence>
<dbReference type="FunFam" id="1.20.920.10:FF:000058">
    <property type="entry name" value="WD40/YVTN repeat-like-containing domain"/>
    <property type="match status" value="1"/>
</dbReference>
<keyword evidence="1" id="KW-0645">Protease</keyword>
<dbReference type="PROSITE" id="PS50294">
    <property type="entry name" value="WD_REPEATS_REGION"/>
    <property type="match status" value="2"/>
</dbReference>
<sequence>MCLRYVVYLLNISLGAGGVVDMDFRKHQPSANATSISMVHLDFPSQMLEDIDSVNQVMPADFPSEAPIDIDMRELYFLILHFLSHGPFKRVAGELCNELLEHQLLPRRYHAWYSRGGFHSGKENDDGVSLPLGYLKLVERYPHIGKDHLVKLLKQLMMTSCRPDSLVRDVSPNAADFPTLLGSNSFSLLALLGARPPMASSPSASSVDCAGRSFAAPPAIFAHGDCRSIPTPLATFTGCVGAYDSIDCASHTRLPLALGACLHTVSSPSSTSADATDHATSPHLAASMGGGGHFSLGATASTPSAMYFTEQEIVRLRDLLAASGSSSSGASTSTTSVELLTEQEITQLRCLLAASPGSSPTGFVGSATNSSGIVRPPSTQAGTSPWILDTGASFHMTHDSSTLSSTRPLDSPVHVLTADGTSLPVTGRGTLSTSSFHVPDVAHVPRLTMQLISGGQIVDSGCRVILDFDSCSVLDRHTGALLGAGPRRRDSQGLWELDWLHLPSAATAASLHHCCLVYQLFSAVASLPWSLMWLSSLILSSTWSSWIRLRREVLSIYKRFAAMVHTQFSTPIRVFRADFAREYISKMLRGVLAEQGTLAQFSCPGAHAQNGVAERKHRHLLETARYSDEHKGYRCWDPVGRRMRISRDVTFDESRPFYPRPSSSTFSVEDISFLTFPDTPITPVEPLPVRPTAPTSSACAAPTPPSPMVSSPRLSHDSAPSSPVSSSPSSPHSDISRILPSFPRYYTRRSRVVDASTDVPSTSSSEPSYGLRPRPLPPIDRFGFPSAGTVVLEPTSYRQAVVHPEWQFAMAEELAALERTGTWDLVSLPPGVRPITSEHGRDYDETFAPVAHMTTVRTLLAVASVRHWSVSQLDVKNAFLNGELREEVYMQPPPGCSVPDGMVCRLHRSLYGLKQAPHAWFERFASVVAAAGFSASAHDPALFIHLSARGRTLLLLYVDDMINTGDDPEYIAFVKARLNEQFLMSDLGPLRYFIGIEVSSTSNGFYISQEKYIQDLLARAALTDDHTVETPMELHVHLRDTDGDPLSDPTRYCHLVGSLVYLAVTRPDISYPVHILSQFVSAPTSVHYGHLLRVLRYLRGTISHRLFFPRSASLQLQAYLDATWASDPSDRRSLSAYCVFLGGSLIAWKTKKQTAVSCSSAGAELRAMALLTAEVTWLRWLLQDFGVSVTTPTLLLSESTGAISIARDPVKHELTKHIGVDAFYVRAADRCRQDKETLRLPRYLRWSHIHADQVHGLSLREIGGFTKNHRAPSVRASCYAIAKPSTLVEKMQIIKKLRGHQNAAYCATFDRSGRYVITGSDDRLVKIWAMETAFCLASCRGHEGDITDLAVSSNNAVVASSSNDFIIRVWRIPDGMPMSVLKGHTGVVTTIAFSPRPGAAFQLLSIWDARHSQQSPRIYIPKPSDVAAGKSGDASSSAVQVQPTNHQILCCSFNANGTVFVTGSSDTYARFSGCVVSRSFSSDSSHTSKEENNLKLRNSWFTHNIVTCSRDGSAIIWVPRSRRSHLAFGVIVSLGRIYNFLHNLFPALTQGKIGRWTRAYHLKVPPPPMAPQPLRGGPRQRYNPTPRGVNMIVWSLDNRFVLAAIMDCRICVWNASDGSLVHSLIGHQESVDPCINKCPLVKFAHIHYQQTFVLDVHPFNPRIGMSAGYDGKTIIWDIWEGKSVQIYETGHYKLVDGKFSPDGTSLVLTDEIGQIFIIGTGQGKSQKDAKYDQFFLGDYRPLVHDTNGSAIDQETQLAPYRRNIQDLLCDSGMQLLYLSNQGMIPYPEPFQSMYQKHRLGTLGIEWRPPSVNFAVGPTYDATTGEYQIISVIDPDRWEPLPEITDFIELEPENEAISDDTDSEYNGMDDYSSEGEQEIWGGHASGASYSSAEIDGSNLNSTANLRRSRRKKKRSDADFVTSSDRRVKKRNLDGHGVATPSRPHRGRKSKTGRATKRKISPKSRRLRPQRRATHSTHSFFSKIETSTEEEDGSASSLSDNELNTESTEAEQSAWHGLPRLGRETNQYDSEYVTRPSQFTETKGKNSANSRKLILRIPRRDLKVQFPSESANPELPPHYAVLSLPAARYKDDEPELAFEPGNSSACKSESPLVSVLHDAGTVHSNDAIKGGELKLRPSKHCKFGDSSSGDMWVSSNNALSHDVYGSGCQKTPNQYDNGVQQRVEQNVQKRQRAIYLDSIHENHNTDDYREGNLPGKEWITDNKNTHLEEENNREHGQQFHSTRSISFKLKLSRPRGFADGASSSDISKTSAVGSDINHVKVSMQHDEVSATSQHRSSDFTSVSRRFQDFESANTYGTVCKRSEPSKHRKRLGSDAFGNGHSTSVSNDDGGHQPLDCSPVALTGSLRRNERRSCAYTDYGRERDAISHVQSSSLEAAISGRRIVANVREVMWGSTSKTAGIKSCMNKGESCNFPDTHLLEKKHQVSRPWLMLLEHEDIYRYIPQLGDEVMYLRQGHEEYVYKVQSSDNCPSNRIRGLKAAELCKIKGLDYKPDRGSGESCCELTIKFIDHTSSGFGKEFVITLRELVTFPDFLVERTRFEATTTYNWSIADRCKVWWMDEGEDGGSWWEGRVLEIRPKSPDFPESPWEKYVIQYETDGSEHPHSPWEVHDANNPLVPWNRPHIDPSTRNKLLSAVTGLQEKSLRNQDRYGVLKLDTVAGKSDFINRFPVQFSIEVIRARLQSDYYRTPEAVKHDATVMLANAKSYFSKSGEMTKKIRKLSEWIQDKILSL</sequence>
<dbReference type="Pfam" id="PF25437">
    <property type="entry name" value="BRWD1_N"/>
    <property type="match status" value="1"/>
</dbReference>
<dbReference type="Pfam" id="PF00439">
    <property type="entry name" value="Bromodomain"/>
    <property type="match status" value="1"/>
</dbReference>
<feature type="region of interest" description="Disordered" evidence="3">
    <location>
        <begin position="2318"/>
        <end position="2351"/>
    </location>
</feature>
<dbReference type="SMART" id="SM00320">
    <property type="entry name" value="WD40"/>
    <property type="match status" value="7"/>
</dbReference>
<dbReference type="Pfam" id="PF22936">
    <property type="entry name" value="Pol_BBD"/>
    <property type="match status" value="1"/>
</dbReference>